<evidence type="ECO:0000313" key="2">
    <source>
        <dbReference type="EMBL" id="KEO98736.1"/>
    </source>
</evidence>
<proteinExistence type="predicted"/>
<dbReference type="PATRIC" id="fig|39960.10.peg.1870"/>
<dbReference type="EMBL" id="JMIX01000003">
    <property type="protein sequence ID" value="KEO98736.1"/>
    <property type="molecule type" value="Genomic_DNA"/>
</dbReference>
<feature type="transmembrane region" description="Helical" evidence="1">
    <location>
        <begin position="86"/>
        <end position="104"/>
    </location>
</feature>
<dbReference type="AlphaFoldDB" id="A0A074MUP6"/>
<keyword evidence="1" id="KW-1133">Transmembrane helix</keyword>
<keyword evidence="1" id="KW-0472">Membrane</keyword>
<comment type="caution">
    <text evidence="2">The sequence shown here is derived from an EMBL/GenBank/DDBJ whole genome shotgun (WGS) entry which is preliminary data.</text>
</comment>
<dbReference type="OrthoDB" id="7743649at2"/>
<dbReference type="KEGG" id="elq:Ga0102493_112774"/>
<keyword evidence="3" id="KW-1185">Reference proteome</keyword>
<keyword evidence="1" id="KW-0812">Transmembrane</keyword>
<evidence type="ECO:0000313" key="3">
    <source>
        <dbReference type="Proteomes" id="UP000027866"/>
    </source>
</evidence>
<protein>
    <recommendedName>
        <fullName evidence="4">General stress protein 17M-like domain-containing protein</fullName>
    </recommendedName>
</protein>
<sequence>MTSASNSTLIREAVAYFDSGEDLEAAIDELLRSGFNRAEISLLASDKAVTDHLGHKYHKVSELEDDPAVPRTFYVPTESIGGAEGALIATPLYLAALSAIGGIVASGGSLLAIIVGAVAASGAGGALGTALAKLVGEHHAKHLQDQLDHGGLLLWVRTWDSSDEERAAAILSKHSGHDVHLHGSKD</sequence>
<evidence type="ECO:0000256" key="1">
    <source>
        <dbReference type="SAM" id="Phobius"/>
    </source>
</evidence>
<accession>A0A074MUP6</accession>
<reference evidence="2 3" key="1">
    <citation type="submission" date="2014-04" db="EMBL/GenBank/DDBJ databases">
        <title>A comprehensive comparison of genomes of Erythrobacter spp. Strains.</title>
        <authorList>
            <person name="Zheng Q."/>
        </authorList>
    </citation>
    <scope>NUCLEOTIDE SEQUENCE [LARGE SCALE GENOMIC DNA]</scope>
    <source>
        <strain evidence="2 3">DSM 8509</strain>
    </source>
</reference>
<evidence type="ECO:0008006" key="4">
    <source>
        <dbReference type="Google" id="ProtNLM"/>
    </source>
</evidence>
<dbReference type="Proteomes" id="UP000027866">
    <property type="component" value="Unassembled WGS sequence"/>
</dbReference>
<dbReference type="RefSeq" id="WP_034901043.1">
    <property type="nucleotide sequence ID" value="NZ_CP017057.1"/>
</dbReference>
<gene>
    <name evidence="2" type="ORF">EH32_06420</name>
</gene>
<name>A0A074MUP6_9SPHN</name>
<feature type="transmembrane region" description="Helical" evidence="1">
    <location>
        <begin position="110"/>
        <end position="132"/>
    </location>
</feature>
<organism evidence="2 3">
    <name type="scientific">Erythrobacter litoralis</name>
    <dbReference type="NCBI Taxonomy" id="39960"/>
    <lineage>
        <taxon>Bacteria</taxon>
        <taxon>Pseudomonadati</taxon>
        <taxon>Pseudomonadota</taxon>
        <taxon>Alphaproteobacteria</taxon>
        <taxon>Sphingomonadales</taxon>
        <taxon>Erythrobacteraceae</taxon>
        <taxon>Erythrobacter/Porphyrobacter group</taxon>
        <taxon>Erythrobacter</taxon>
    </lineage>
</organism>